<dbReference type="RefSeq" id="WP_028872131.1">
    <property type="nucleotide sequence ID" value="NZ_VOSB01000016.1"/>
</dbReference>
<dbReference type="Pfam" id="PF00011">
    <property type="entry name" value="HSP20"/>
    <property type="match status" value="1"/>
</dbReference>
<dbReference type="STRING" id="1123037.GCA_000425305_02338"/>
<dbReference type="InterPro" id="IPR008978">
    <property type="entry name" value="HSP20-like_chaperone"/>
</dbReference>
<evidence type="ECO:0000259" key="3">
    <source>
        <dbReference type="PROSITE" id="PS01031"/>
    </source>
</evidence>
<dbReference type="AlphaFoldDB" id="A0A5C7BCM0"/>
<protein>
    <submittedName>
        <fullName evidence="4">Hsp20/alpha crystallin family protein</fullName>
    </submittedName>
</protein>
<dbReference type="EMBL" id="VOSB01000016">
    <property type="protein sequence ID" value="TXE16715.1"/>
    <property type="molecule type" value="Genomic_DNA"/>
</dbReference>
<feature type="domain" description="SHSP" evidence="3">
    <location>
        <begin position="35"/>
        <end position="151"/>
    </location>
</feature>
<gene>
    <name evidence="4" type="ORF">ES692_11685</name>
</gene>
<dbReference type="SUPFAM" id="SSF49764">
    <property type="entry name" value="HSP20-like chaperones"/>
    <property type="match status" value="1"/>
</dbReference>
<sequence>MSLIKSKNGNRLLPWSNDNLKNFLGSDDFFNNDFLDEDSLMPAMNIKEHNQDFEIEFAAPGFSKKDFEITIVNNTLNVCGEKQKETEDKVKGYTRKEFNYNSFKRSLNLPQLVNTDQDVKAIYKNGILRLKLQKKEAAEAKQKPKKVIKII</sequence>
<comment type="caution">
    <text evidence="4">The sequence shown here is derived from an EMBL/GenBank/DDBJ whole genome shotgun (WGS) entry which is preliminary data.</text>
</comment>
<dbReference type="CDD" id="cd06464">
    <property type="entry name" value="ACD_sHsps-like"/>
    <property type="match status" value="1"/>
</dbReference>
<evidence type="ECO:0000256" key="1">
    <source>
        <dbReference type="PROSITE-ProRule" id="PRU00285"/>
    </source>
</evidence>
<evidence type="ECO:0000256" key="2">
    <source>
        <dbReference type="RuleBase" id="RU003616"/>
    </source>
</evidence>
<proteinExistence type="inferred from homology"/>
<dbReference type="InterPro" id="IPR002068">
    <property type="entry name" value="A-crystallin/Hsp20_dom"/>
</dbReference>
<comment type="similarity">
    <text evidence="1 2">Belongs to the small heat shock protein (HSP20) family.</text>
</comment>
<dbReference type="OrthoDB" id="9814487at2"/>
<reference evidence="4 5" key="1">
    <citation type="submission" date="2019-08" db="EMBL/GenBank/DDBJ databases">
        <title>Genome of Psychroserpens burtonensis ACAM 167.</title>
        <authorList>
            <person name="Bowman J.P."/>
        </authorList>
    </citation>
    <scope>NUCLEOTIDE SEQUENCE [LARGE SCALE GENOMIC DNA]</scope>
    <source>
        <strain evidence="4 5">ACAM 167</strain>
    </source>
</reference>
<organism evidence="4 5">
    <name type="scientific">Psychroserpens burtonensis</name>
    <dbReference type="NCBI Taxonomy" id="49278"/>
    <lineage>
        <taxon>Bacteria</taxon>
        <taxon>Pseudomonadati</taxon>
        <taxon>Bacteroidota</taxon>
        <taxon>Flavobacteriia</taxon>
        <taxon>Flavobacteriales</taxon>
        <taxon>Flavobacteriaceae</taxon>
        <taxon>Psychroserpens</taxon>
    </lineage>
</organism>
<accession>A0A5C7BCM0</accession>
<dbReference type="PANTHER" id="PTHR11527">
    <property type="entry name" value="HEAT-SHOCK PROTEIN 20 FAMILY MEMBER"/>
    <property type="match status" value="1"/>
</dbReference>
<evidence type="ECO:0000313" key="5">
    <source>
        <dbReference type="Proteomes" id="UP000321938"/>
    </source>
</evidence>
<name>A0A5C7BCM0_9FLAO</name>
<keyword evidence="5" id="KW-1185">Reference proteome</keyword>
<evidence type="ECO:0000313" key="4">
    <source>
        <dbReference type="EMBL" id="TXE16715.1"/>
    </source>
</evidence>
<dbReference type="InterPro" id="IPR031107">
    <property type="entry name" value="Small_HSP"/>
</dbReference>
<dbReference type="PROSITE" id="PS01031">
    <property type="entry name" value="SHSP"/>
    <property type="match status" value="1"/>
</dbReference>
<dbReference type="Proteomes" id="UP000321938">
    <property type="component" value="Unassembled WGS sequence"/>
</dbReference>
<dbReference type="Gene3D" id="2.60.40.790">
    <property type="match status" value="1"/>
</dbReference>